<dbReference type="VEuPathDB" id="VectorBase:LDEU003257"/>
<dbReference type="Pfam" id="PF02893">
    <property type="entry name" value="GRAM"/>
    <property type="match status" value="1"/>
</dbReference>
<dbReference type="PANTHER" id="PTHR10807">
    <property type="entry name" value="MYOTUBULARIN-RELATED"/>
    <property type="match status" value="1"/>
</dbReference>
<dbReference type="STRING" id="299467.A0A443SMN4"/>
<dbReference type="InterPro" id="IPR010569">
    <property type="entry name" value="Myotubularin-like_Pase_dom"/>
</dbReference>
<dbReference type="GO" id="GO:0005737">
    <property type="term" value="C:cytoplasm"/>
    <property type="evidence" value="ECO:0007669"/>
    <property type="project" value="TreeGrafter"/>
</dbReference>
<feature type="domain" description="PH" evidence="6">
    <location>
        <begin position="1519"/>
        <end position="1614"/>
    </location>
</feature>
<protein>
    <submittedName>
        <fullName evidence="9">Myotubularin-related protein 13-like protein</fullName>
    </submittedName>
</protein>
<dbReference type="PROSITE" id="PS00479">
    <property type="entry name" value="ZF_DAG_PE_1"/>
    <property type="match status" value="1"/>
</dbReference>
<reference evidence="9 10" key="1">
    <citation type="journal article" date="2018" name="Gigascience">
        <title>Genomes of trombidid mites reveal novel predicted allergens and laterally-transferred genes associated with secondary metabolism.</title>
        <authorList>
            <person name="Dong X."/>
            <person name="Chaisiri K."/>
            <person name="Xia D."/>
            <person name="Armstrong S.D."/>
            <person name="Fang Y."/>
            <person name="Donnelly M.J."/>
            <person name="Kadowaki T."/>
            <person name="McGarry J.W."/>
            <person name="Darby A.C."/>
            <person name="Makepeace B.L."/>
        </authorList>
    </citation>
    <scope>NUCLEOTIDE SEQUENCE [LARGE SCALE GENOMIC DNA]</scope>
    <source>
        <strain evidence="9">UoL-UT</strain>
    </source>
</reference>
<dbReference type="Gene3D" id="3.30.60.20">
    <property type="match status" value="1"/>
</dbReference>
<feature type="region of interest" description="Disordered" evidence="5">
    <location>
        <begin position="287"/>
        <end position="328"/>
    </location>
</feature>
<feature type="domain" description="Myotubularin phosphatase" evidence="8">
    <location>
        <begin position="703"/>
        <end position="1264"/>
    </location>
</feature>
<dbReference type="Pfam" id="PF12335">
    <property type="entry name" value="SBF2"/>
    <property type="match status" value="1"/>
</dbReference>
<dbReference type="Pfam" id="PF06602">
    <property type="entry name" value="Myotub-related"/>
    <property type="match status" value="1"/>
</dbReference>
<dbReference type="SUPFAM" id="SSF50729">
    <property type="entry name" value="PH domain-like"/>
    <property type="match status" value="2"/>
</dbReference>
<dbReference type="PROSITE" id="PS50081">
    <property type="entry name" value="ZF_DAG_PE_2"/>
    <property type="match status" value="1"/>
</dbReference>
<organism evidence="9 10">
    <name type="scientific">Leptotrombidium deliense</name>
    <dbReference type="NCBI Taxonomy" id="299467"/>
    <lineage>
        <taxon>Eukaryota</taxon>
        <taxon>Metazoa</taxon>
        <taxon>Ecdysozoa</taxon>
        <taxon>Arthropoda</taxon>
        <taxon>Chelicerata</taxon>
        <taxon>Arachnida</taxon>
        <taxon>Acari</taxon>
        <taxon>Acariformes</taxon>
        <taxon>Trombidiformes</taxon>
        <taxon>Prostigmata</taxon>
        <taxon>Anystina</taxon>
        <taxon>Parasitengona</taxon>
        <taxon>Trombiculoidea</taxon>
        <taxon>Trombiculidae</taxon>
        <taxon>Leptotrombidium</taxon>
    </lineage>
</organism>
<dbReference type="GO" id="GO:0005085">
    <property type="term" value="F:guanyl-nucleotide exchange factor activity"/>
    <property type="evidence" value="ECO:0007669"/>
    <property type="project" value="TreeGrafter"/>
</dbReference>
<feature type="domain" description="Phorbol-ester/DAG-type" evidence="7">
    <location>
        <begin position="1414"/>
        <end position="1464"/>
    </location>
</feature>
<evidence type="ECO:0000256" key="2">
    <source>
        <dbReference type="ARBA" id="ARBA00022553"/>
    </source>
</evidence>
<dbReference type="InterPro" id="IPR030564">
    <property type="entry name" value="Myotubularin"/>
</dbReference>
<dbReference type="Proteomes" id="UP000288716">
    <property type="component" value="Unassembled WGS sequence"/>
</dbReference>
<evidence type="ECO:0000313" key="10">
    <source>
        <dbReference type="Proteomes" id="UP000288716"/>
    </source>
</evidence>
<evidence type="ECO:0000259" key="6">
    <source>
        <dbReference type="PROSITE" id="PS50003"/>
    </source>
</evidence>
<dbReference type="OrthoDB" id="74314at2759"/>
<dbReference type="InterPro" id="IPR022096">
    <property type="entry name" value="SBF1/SBF2"/>
</dbReference>
<evidence type="ECO:0000259" key="7">
    <source>
        <dbReference type="PROSITE" id="PS50081"/>
    </source>
</evidence>
<dbReference type="CDD" id="cd13208">
    <property type="entry name" value="PH-GRAM_MTMR5_MTMR13"/>
    <property type="match status" value="1"/>
</dbReference>
<dbReference type="InterPro" id="IPR001849">
    <property type="entry name" value="PH_domain"/>
</dbReference>
<proteinExistence type="inferred from homology"/>
<accession>A0A443SMN4</accession>
<dbReference type="Pfam" id="PF00130">
    <property type="entry name" value="C1_1"/>
    <property type="match status" value="1"/>
</dbReference>
<keyword evidence="3" id="KW-0479">Metal-binding</keyword>
<keyword evidence="10" id="KW-1185">Reference proteome</keyword>
<dbReference type="GO" id="GO:0046872">
    <property type="term" value="F:metal ion binding"/>
    <property type="evidence" value="ECO:0007669"/>
    <property type="project" value="UniProtKB-KW"/>
</dbReference>
<dbReference type="SUPFAM" id="SSF57889">
    <property type="entry name" value="Cysteine-rich domain"/>
    <property type="match status" value="1"/>
</dbReference>
<dbReference type="InterPro" id="IPR002219">
    <property type="entry name" value="PKC_DAG/PE"/>
</dbReference>
<evidence type="ECO:0000256" key="4">
    <source>
        <dbReference type="ARBA" id="ARBA00022833"/>
    </source>
</evidence>
<evidence type="ECO:0000256" key="3">
    <source>
        <dbReference type="ARBA" id="ARBA00022723"/>
    </source>
</evidence>
<dbReference type="CDD" id="cd01235">
    <property type="entry name" value="PH_Sbf1_hMTMR5"/>
    <property type="match status" value="1"/>
</dbReference>
<dbReference type="InterPro" id="IPR029021">
    <property type="entry name" value="Prot-tyrosine_phosphatase-like"/>
</dbReference>
<dbReference type="PROSITE" id="PS51339">
    <property type="entry name" value="PPASE_MYOTUBULARIN"/>
    <property type="match status" value="1"/>
</dbReference>
<dbReference type="SMART" id="SM00233">
    <property type="entry name" value="PH"/>
    <property type="match status" value="1"/>
</dbReference>
<dbReference type="InterPro" id="IPR046349">
    <property type="entry name" value="C1-like_sf"/>
</dbReference>
<dbReference type="Pfam" id="PF00169">
    <property type="entry name" value="PH"/>
    <property type="match status" value="1"/>
</dbReference>
<comment type="similarity">
    <text evidence="1">Belongs to the protein-tyrosine phosphatase family. Non-receptor class myotubularin subfamily.</text>
</comment>
<dbReference type="CDD" id="cd14534">
    <property type="entry name" value="PTP-MTMR5-like"/>
    <property type="match status" value="1"/>
</dbReference>
<evidence type="ECO:0000256" key="1">
    <source>
        <dbReference type="ARBA" id="ARBA00007471"/>
    </source>
</evidence>
<dbReference type="InterPro" id="IPR011993">
    <property type="entry name" value="PH-like_dom_sf"/>
</dbReference>
<dbReference type="InterPro" id="IPR004182">
    <property type="entry name" value="GRAM"/>
</dbReference>
<dbReference type="Gene3D" id="2.30.29.30">
    <property type="entry name" value="Pleckstrin-homology domain (PH domain)/Phosphotyrosine-binding domain (PTB)"/>
    <property type="match status" value="1"/>
</dbReference>
<name>A0A443SMN4_9ACAR</name>
<evidence type="ECO:0000259" key="8">
    <source>
        <dbReference type="PROSITE" id="PS51339"/>
    </source>
</evidence>
<dbReference type="PROSITE" id="PS50003">
    <property type="entry name" value="PH_DOMAIN"/>
    <property type="match status" value="1"/>
</dbReference>
<evidence type="ECO:0000313" key="9">
    <source>
        <dbReference type="EMBL" id="RWS28784.1"/>
    </source>
</evidence>
<keyword evidence="2" id="KW-0597">Phosphoprotein</keyword>
<sequence length="1614" mass="181098">MIEEIVENERIQREITRRPSLPVGPKPRIVPVGPEISAMTSRDSLITNSARRLEVMKNCVNCIFEKKISDARKTFPAVLRALKNKSARLALARELSYHASGKNAILDHEQFDLVVRLLNCALQQDCDYLDGSASGLRLNSFGDINGVAYAILPLCMAFCRRLSSGVMQFAYTCLQDHAIWSNLGFWEDAFYQSVEKAITSLYSPPKKAEESEVNCLKQTPLDVAAEQIRLSPKLSEEKIKDLANTEEATVYSQAVHFANQMVALKVPLDIANHERIARCNKVHSTGIDGSDSNSNLTGTGAGRESIREDFDNESGFEEGPNNKGTSSEISSNVIKFIGRFVDKVCTESGVSEDHIKNLHQIIPSFVALQCETLENVYKESRTLPPTTKPKIVTPDLLSGEELAMQGLRAYLVPDGREEAIGSSLTHSPGGQSFLGPGGGPILLPAEGAIFITNYRVIFRGKPCDPFASECTVVRSFPIATLTKEKRISLPSNYPTIDQYIQEGLQLRSNICQLMRVAFDEEVTSDAVEMFRKLLNKARAPPTILHLFAFTSQVAVSHQIKLLNLQKQKEKNATLKGIAKKTLMRTAARAGLPVKSKYKRNKYANYLPPGGSSKTLEPLMRSQLSTIESIDERSLNDDVSVTSDSSHIHSTTLPPIADIPPLHSIPSHKEKNSRTMHKLKELNYVKDYERLGIGRRKDIVFHSGSNISPSVSKASKMNLLNENYRISTVNMNYSICQSYPIYVVVPAVINDESIRKLSRCYKYHRFPTIVWRHPKNKGLLLRGSSFHGKSVIGMFKGSVAAGANNVNGTTTQTSGEAANVEQDKFFKAIVSLTPAGYLRKTSTVPGVGSSMSIPSLIFSGPGSMEHLSDNYTKESKKQAMIAQFQKAMNTLRSSGGKGAVNTIGNSVGKQLQKFSASATKNNADADRLSTSSNISSSTCGAGPQKSCSGIYNKVSVYVFGEKAQIKNIKAEQYPNCEFIPLDIHEVKQTKQSFKKLLRACCPSATAASDPDQGFYRQIESSDWLNQLQTIMQVSSAIIDLIDYQGSSVMLFLEDGTDLVPQIVSVAEICLDPYYRTFEGFRVLIEKEWLAFGHRFTHRSNHTAATLTSGFAPIFLQFLDIVHQIMHQFPLSFEFNQYYLKCVAYHYVSCRFRTFLLDCEFEREEFGWLYEDLKKREDDDFDYDVDDNESTTSTTNGTLTQSSMNGGQLNYIGTSFWDYAEKLWSKSSVFYNFNYIPSSFHNEDEQTCVLRPFSNMCNLRVWDYYVGEELSHGASFDVEVITMEKQRREEFEATNEKSGQPNNQKRKILNAIYDSTDHSQENSVQLLLESIRNLETETGLQTQKWHTLWNKVEIPLFSTKNLNKNDNFSNHGSVTSQILRRYGRTGHKRSTFDLLIGGRMLEAINPLENHLDVDSEHKFEKVNYSPPVACDYCKHLVCGLMKSGLKCIECGYNCHEQCLEFVSKVCRYAVNSHQSCSPSSESSDSKHVNGVQTPLDLSPDHSNHSNQYYQYVTIDSQLSENRTLEGYLHKKGSVFKTWKQRWFVLDSSKHQLRYYDSQFDNHCKGFIDLANVISPNLASPGSVFFDLKTVHRNYNFMASSSSAAQEWVEKIQACLQ</sequence>
<feature type="region of interest" description="Disordered" evidence="5">
    <location>
        <begin position="1473"/>
        <end position="1500"/>
    </location>
</feature>
<comment type="caution">
    <text evidence="9">The sequence shown here is derived from an EMBL/GenBank/DDBJ whole genome shotgun (WGS) entry which is preliminary data.</text>
</comment>
<dbReference type="SMART" id="SM00109">
    <property type="entry name" value="C1"/>
    <property type="match status" value="1"/>
</dbReference>
<keyword evidence="4" id="KW-0862">Zinc</keyword>
<dbReference type="EMBL" id="NCKV01001217">
    <property type="protein sequence ID" value="RWS28784.1"/>
    <property type="molecule type" value="Genomic_DNA"/>
</dbReference>
<dbReference type="GO" id="GO:0016020">
    <property type="term" value="C:membrane"/>
    <property type="evidence" value="ECO:0007669"/>
    <property type="project" value="TreeGrafter"/>
</dbReference>
<gene>
    <name evidence="9" type="ORF">B4U80_00990</name>
</gene>
<dbReference type="SMART" id="SM00568">
    <property type="entry name" value="GRAM"/>
    <property type="match status" value="1"/>
</dbReference>
<evidence type="ECO:0000256" key="5">
    <source>
        <dbReference type="SAM" id="MobiDB-lite"/>
    </source>
</evidence>
<dbReference type="PANTHER" id="PTHR10807:SF109">
    <property type="entry name" value="SET DOMAIN BINDING FACTOR, ISOFORM A"/>
    <property type="match status" value="1"/>
</dbReference>
<dbReference type="SUPFAM" id="SSF52799">
    <property type="entry name" value="(Phosphotyrosine protein) phosphatases II"/>
    <property type="match status" value="1"/>
</dbReference>